<dbReference type="SMART" id="SM00345">
    <property type="entry name" value="HTH_GNTR"/>
    <property type="match status" value="1"/>
</dbReference>
<dbReference type="InterPro" id="IPR036388">
    <property type="entry name" value="WH-like_DNA-bd_sf"/>
</dbReference>
<evidence type="ECO:0000259" key="4">
    <source>
        <dbReference type="PROSITE" id="PS50949"/>
    </source>
</evidence>
<dbReference type="GO" id="GO:0003700">
    <property type="term" value="F:DNA-binding transcription factor activity"/>
    <property type="evidence" value="ECO:0007669"/>
    <property type="project" value="InterPro"/>
</dbReference>
<dbReference type="EMBL" id="DWXE01000010">
    <property type="protein sequence ID" value="HJB90412.1"/>
    <property type="molecule type" value="Genomic_DNA"/>
</dbReference>
<dbReference type="InterPro" id="IPR036390">
    <property type="entry name" value="WH_DNA-bd_sf"/>
</dbReference>
<dbReference type="PRINTS" id="PR00035">
    <property type="entry name" value="HTHGNTR"/>
</dbReference>
<dbReference type="CDD" id="cd07377">
    <property type="entry name" value="WHTH_GntR"/>
    <property type="match status" value="1"/>
</dbReference>
<evidence type="ECO:0000256" key="1">
    <source>
        <dbReference type="ARBA" id="ARBA00023015"/>
    </source>
</evidence>
<dbReference type="SMART" id="SM00895">
    <property type="entry name" value="FCD"/>
    <property type="match status" value="1"/>
</dbReference>
<dbReference type="PROSITE" id="PS50949">
    <property type="entry name" value="HTH_GNTR"/>
    <property type="match status" value="1"/>
</dbReference>
<reference evidence="5" key="1">
    <citation type="journal article" date="2021" name="PeerJ">
        <title>Extensive microbial diversity within the chicken gut microbiome revealed by metagenomics and culture.</title>
        <authorList>
            <person name="Gilroy R."/>
            <person name="Ravi A."/>
            <person name="Getino M."/>
            <person name="Pursley I."/>
            <person name="Horton D.L."/>
            <person name="Alikhan N.F."/>
            <person name="Baker D."/>
            <person name="Gharbi K."/>
            <person name="Hall N."/>
            <person name="Watson M."/>
            <person name="Adriaenssens E.M."/>
            <person name="Foster-Nyarko E."/>
            <person name="Jarju S."/>
            <person name="Secka A."/>
            <person name="Antonio M."/>
            <person name="Oren A."/>
            <person name="Chaudhuri R.R."/>
            <person name="La Ragione R."/>
            <person name="Hildebrand F."/>
            <person name="Pallen M.J."/>
        </authorList>
    </citation>
    <scope>NUCLEOTIDE SEQUENCE</scope>
    <source>
        <strain evidence="5">USAMLcec3-2134</strain>
    </source>
</reference>
<dbReference type="GO" id="GO:0003677">
    <property type="term" value="F:DNA binding"/>
    <property type="evidence" value="ECO:0007669"/>
    <property type="project" value="UniProtKB-KW"/>
</dbReference>
<dbReference type="PANTHER" id="PTHR43537">
    <property type="entry name" value="TRANSCRIPTIONAL REGULATOR, GNTR FAMILY"/>
    <property type="match status" value="1"/>
</dbReference>
<dbReference type="AlphaFoldDB" id="A0A9D2SDA0"/>
<organism evidence="5 6">
    <name type="scientific">Candidatus Eisenbergiella merdigallinarum</name>
    <dbReference type="NCBI Taxonomy" id="2838552"/>
    <lineage>
        <taxon>Bacteria</taxon>
        <taxon>Bacillati</taxon>
        <taxon>Bacillota</taxon>
        <taxon>Clostridia</taxon>
        <taxon>Lachnospirales</taxon>
        <taxon>Lachnospiraceae</taxon>
        <taxon>Eisenbergiella</taxon>
    </lineage>
</organism>
<protein>
    <submittedName>
        <fullName evidence="5">GntR family transcriptional regulator</fullName>
    </submittedName>
</protein>
<sequence>MGQGKGKEEVTDRYSLRGMVFHRLRDDILGGKYADGEELKEAALGEELGVSRTPVREALRQLELEGLVSIVPNRGAYVTAITGKDIADIYAIRGLLEGLCARWAVEYIRPEELEAMEENIYISRFHAEKQHARQLTELDDDFHDILYRACRSKMLEQNLREFHEYVKRIRRENLSDSQRGMEAVEEHGRIMDAIREKDADRAQQLATLHMKNAYANMVENGLLKAYEGNGE</sequence>
<dbReference type="Gene3D" id="1.10.10.10">
    <property type="entry name" value="Winged helix-like DNA-binding domain superfamily/Winged helix DNA-binding domain"/>
    <property type="match status" value="1"/>
</dbReference>
<evidence type="ECO:0000313" key="5">
    <source>
        <dbReference type="EMBL" id="HJB90412.1"/>
    </source>
</evidence>
<name>A0A9D2SDA0_9FIRM</name>
<evidence type="ECO:0000256" key="3">
    <source>
        <dbReference type="ARBA" id="ARBA00023163"/>
    </source>
</evidence>
<dbReference type="Pfam" id="PF00392">
    <property type="entry name" value="GntR"/>
    <property type="match status" value="1"/>
</dbReference>
<keyword evidence="1" id="KW-0805">Transcription regulation</keyword>
<keyword evidence="2" id="KW-0238">DNA-binding</keyword>
<dbReference type="InterPro" id="IPR011711">
    <property type="entry name" value="GntR_C"/>
</dbReference>
<evidence type="ECO:0000313" key="6">
    <source>
        <dbReference type="Proteomes" id="UP000886883"/>
    </source>
</evidence>
<dbReference type="InterPro" id="IPR008920">
    <property type="entry name" value="TF_FadR/GntR_C"/>
</dbReference>
<evidence type="ECO:0000256" key="2">
    <source>
        <dbReference type="ARBA" id="ARBA00023125"/>
    </source>
</evidence>
<accession>A0A9D2SDA0</accession>
<keyword evidence="3" id="KW-0804">Transcription</keyword>
<proteinExistence type="predicted"/>
<reference evidence="5" key="2">
    <citation type="submission" date="2021-04" db="EMBL/GenBank/DDBJ databases">
        <authorList>
            <person name="Gilroy R."/>
        </authorList>
    </citation>
    <scope>NUCLEOTIDE SEQUENCE</scope>
    <source>
        <strain evidence="5">USAMLcec3-2134</strain>
    </source>
</reference>
<dbReference type="InterPro" id="IPR000524">
    <property type="entry name" value="Tscrpt_reg_HTH_GntR"/>
</dbReference>
<dbReference type="Gene3D" id="1.20.120.530">
    <property type="entry name" value="GntR ligand-binding domain-like"/>
    <property type="match status" value="1"/>
</dbReference>
<comment type="caution">
    <text evidence="5">The sequence shown here is derived from an EMBL/GenBank/DDBJ whole genome shotgun (WGS) entry which is preliminary data.</text>
</comment>
<dbReference type="PANTHER" id="PTHR43537:SF24">
    <property type="entry name" value="GLUCONATE OPERON TRANSCRIPTIONAL REPRESSOR"/>
    <property type="match status" value="1"/>
</dbReference>
<dbReference type="Pfam" id="PF07729">
    <property type="entry name" value="FCD"/>
    <property type="match status" value="1"/>
</dbReference>
<feature type="domain" description="HTH gntR-type" evidence="4">
    <location>
        <begin position="14"/>
        <end position="81"/>
    </location>
</feature>
<dbReference type="SUPFAM" id="SSF46785">
    <property type="entry name" value="Winged helix' DNA-binding domain"/>
    <property type="match status" value="1"/>
</dbReference>
<gene>
    <name evidence="5" type="ORF">H9763_02970</name>
</gene>
<dbReference type="Proteomes" id="UP000886883">
    <property type="component" value="Unassembled WGS sequence"/>
</dbReference>
<dbReference type="SUPFAM" id="SSF48008">
    <property type="entry name" value="GntR ligand-binding domain-like"/>
    <property type="match status" value="1"/>
</dbReference>